<accession>A0AAN8W8H3</accession>
<organism evidence="1 2">
    <name type="scientific">Halocaridina rubra</name>
    <name type="common">Hawaiian red shrimp</name>
    <dbReference type="NCBI Taxonomy" id="373956"/>
    <lineage>
        <taxon>Eukaryota</taxon>
        <taxon>Metazoa</taxon>
        <taxon>Ecdysozoa</taxon>
        <taxon>Arthropoda</taxon>
        <taxon>Crustacea</taxon>
        <taxon>Multicrustacea</taxon>
        <taxon>Malacostraca</taxon>
        <taxon>Eumalacostraca</taxon>
        <taxon>Eucarida</taxon>
        <taxon>Decapoda</taxon>
        <taxon>Pleocyemata</taxon>
        <taxon>Caridea</taxon>
        <taxon>Atyoidea</taxon>
        <taxon>Atyidae</taxon>
        <taxon>Halocaridina</taxon>
    </lineage>
</organism>
<proteinExistence type="predicted"/>
<evidence type="ECO:0000313" key="2">
    <source>
        <dbReference type="Proteomes" id="UP001381693"/>
    </source>
</evidence>
<keyword evidence="2" id="KW-1185">Reference proteome</keyword>
<protein>
    <submittedName>
        <fullName evidence="1">Uncharacterized protein</fullName>
    </submittedName>
</protein>
<comment type="caution">
    <text evidence="1">The sequence shown here is derived from an EMBL/GenBank/DDBJ whole genome shotgun (WGS) entry which is preliminary data.</text>
</comment>
<dbReference type="EMBL" id="JAXCGZ010024044">
    <property type="protein sequence ID" value="KAK7000507.1"/>
    <property type="molecule type" value="Genomic_DNA"/>
</dbReference>
<dbReference type="Proteomes" id="UP001381693">
    <property type="component" value="Unassembled WGS sequence"/>
</dbReference>
<feature type="non-terminal residue" evidence="1">
    <location>
        <position position="85"/>
    </location>
</feature>
<reference evidence="1 2" key="1">
    <citation type="submission" date="2023-11" db="EMBL/GenBank/DDBJ databases">
        <title>Halocaridina rubra genome assembly.</title>
        <authorList>
            <person name="Smith C."/>
        </authorList>
    </citation>
    <scope>NUCLEOTIDE SEQUENCE [LARGE SCALE GENOMIC DNA]</scope>
    <source>
        <strain evidence="1">EP-1</strain>
        <tissue evidence="1">Whole</tissue>
    </source>
</reference>
<evidence type="ECO:0000313" key="1">
    <source>
        <dbReference type="EMBL" id="KAK7000507.1"/>
    </source>
</evidence>
<sequence length="85" mass="9703">MKEMISALKKSSSKSQGSDNICYEKLQYLLSDALRFTQNIVLVSRSPQMDLNQRMALALYLSIQEEKNGWFCSVPLSLQNWSPSL</sequence>
<dbReference type="AlphaFoldDB" id="A0AAN8W8H3"/>
<gene>
    <name evidence="1" type="ORF">SK128_028517</name>
</gene>
<name>A0AAN8W8H3_HALRR</name>